<comment type="caution">
    <text evidence="6">The sequence shown here is derived from an EMBL/GenBank/DDBJ whole genome shotgun (WGS) entry which is preliminary data.</text>
</comment>
<evidence type="ECO:0000259" key="3">
    <source>
        <dbReference type="Pfam" id="PF13086"/>
    </source>
</evidence>
<feature type="domain" description="DNA2/NAM7 helicase helicase" evidence="3">
    <location>
        <begin position="219"/>
        <end position="282"/>
    </location>
</feature>
<feature type="domain" description="DNA2/NAM7 helicase-like C-terminal" evidence="4">
    <location>
        <begin position="926"/>
        <end position="1124"/>
    </location>
</feature>
<dbReference type="Pfam" id="PF11784">
    <property type="entry name" value="DUF3320"/>
    <property type="match status" value="1"/>
</dbReference>
<sequence length="1759" mass="191558">MEEGGGVFRRHADTRLQTRLTSEGLQKRLFDIWYDAAALEEEQGVNGLFLAIGLLRWFEDDRSDVARHAPLILLPVRLQRSGASDRFTLRRRDEPASLNLSIQAKLRDEFGLAVEGFTDEDDIDVAAYLGKVAAVVAGKARWKVLPDAMMLGLFSFSRYLMYRDLDPAAWPAGNPLHEHPLLAALLGEGFDRQAPIIGDRGPIDAIIPPAALNHVVDADASQAVAIEEVLRGRHLVIKGPPGTGKSQTITNIIAGAVLQGKKVLFVAEKAAALEAVQRRLRHAGLGRLTLELHSAKAGKRAVLEDLRRTRDIAGRPTPQDLSLIEALGDAQAGLNSHAAMLHEALQPTGLTAYQLLGHLLRVQDGGGLPGYDLPGAERWTGRESRVRFDLAADLARLVEKIGDPDSHMWRGVGREALDPGERDRLVSLLQNVEADLETVGRSAAAVSRDYSVDVVRIGDFETLARSVKATFALPPQADRTALAGAVWRTNAPAIAELIVLGRSYRKFSDAMALVYRPQAWRFNMRMLRNEIAAHNASWTRFLKGPYREAMEQFRSLLAIDMPADRAKQISLLDGMISAQEARRRFEAQRHLGAEAFGTLWQEERSDWDSLQAIVDWWRENRQVASSDNLAVRLAVRPAVKERGTPAGSLAQSVPRLHADLGQLQQFLGLDIKRAFGVEQWADLEVAQLTSRLRLWLAGVEALAQWVAFGARCKAAQEAGLAGLVEALRDGRIAGHLFVPTFERTYYEVLRGDFFERLPELKRFDGELQDLMVESFRVLDHGRIALAGEMVATRHLQARPPSGGGAGALGVLDGELAKKSGHLPIRQLLDKAGSTIQQLKPVLMMSPLSVSHFLKPGALAFDLLVIDEASQIEAVSVLGAIARAGQLVVVGDERQLPPTRFFARLTGDWEEHDEEEGSAFQGRDAESILDLCLAKGMAFHTLDWHYRSRHESLVVVPNREFYGGRLMAMPNPTRESPDLGFVFHHLPQARYDRGNTRTNPQEARAVAEAVIAHARNHSERRAAQSLGVVTFSVAQRQAILRELELLRRAHPDTEAFFNSESIDPFFVKNLENAQGDERDVIFISIGYGRTAEGYLAMSFGALNLEGGERRLNVLISRARYRCEVFSSITAEDVDADRTSARGVAALKTFLDFAQNGRLAPAGGAGREPPLLFEEQVAAQLRARGHAVATRVGGAGFHVDLAVVDPDQPGRYILGIECDGAQYNAARSTRDRDRLHQQVLEELGWIVHRIWSVDWYQRPQEELAKVEASIIKARLAWQQRDDDRASPSVTLEPISAVAPRPSDDVVRQEAFVPAVPDPFAPNLPAPDPFGPDPLAPAVAGPATDEPSPAEPERAETGPASPAAGIGPGEDVGPTGKGPAEKVADPTPPWFKLHTFGPLASAANRTDGAAVAPFPVFQPIEPKRIEPVPPVVRPSVSRPPQAPPSQTLPPQPPSVQPPSVQAPPVQPPSVQAPPVQAPPVQAPPVQAFPASPLPRQPLPAGPVPAEAAPAERGPAEVEDWEFTAGVVPARSSADDAEDIDAGAADAGSLDIEETDELQPVNGDFSVPEQRHGAARPAEMRSSLSHPYVEAVLRVSGRHELQELSAARMAVYVAEVVQVEGPVHEQEIIARIRGAFGLGRAGVRVREAVLDGIDAARIMGRISGGPFYTLPGQAITARDRSQTTSPGLRKLDMLPPQEIEAAFVTVIKSNRGAPRDALLVAVSRLLGFAATSAPLRERLEEVLDAMLARKELAQRNNLVVAVQ</sequence>
<dbReference type="InterPro" id="IPR041679">
    <property type="entry name" value="DNA2/NAM7-like_C"/>
</dbReference>
<dbReference type="Pfam" id="PF13087">
    <property type="entry name" value="AAA_12"/>
    <property type="match status" value="1"/>
</dbReference>
<dbReference type="Gene3D" id="3.40.960.10">
    <property type="entry name" value="VSR Endonuclease"/>
    <property type="match status" value="1"/>
</dbReference>
<gene>
    <name evidence="6" type="ORF">J3R73_001999</name>
</gene>
<evidence type="ECO:0000259" key="2">
    <source>
        <dbReference type="Pfam" id="PF11784"/>
    </source>
</evidence>
<keyword evidence="7" id="KW-1185">Reference proteome</keyword>
<evidence type="ECO:0000313" key="7">
    <source>
        <dbReference type="Proteomes" id="UP001237448"/>
    </source>
</evidence>
<dbReference type="InterPro" id="IPR041677">
    <property type="entry name" value="DNA2/NAM7_AAA_11"/>
</dbReference>
<reference evidence="6 7" key="1">
    <citation type="submission" date="2023-07" db="EMBL/GenBank/DDBJ databases">
        <title>Genomic Encyclopedia of Type Strains, Phase IV (KMG-IV): sequencing the most valuable type-strain genomes for metagenomic binning, comparative biology and taxonomic classification.</title>
        <authorList>
            <person name="Goeker M."/>
        </authorList>
    </citation>
    <scope>NUCLEOTIDE SEQUENCE [LARGE SCALE GENOMIC DNA]</scope>
    <source>
        <strain evidence="6 7">DSM 5896</strain>
    </source>
</reference>
<feature type="region of interest" description="Disordered" evidence="1">
    <location>
        <begin position="1315"/>
        <end position="1386"/>
    </location>
</feature>
<dbReference type="InterPro" id="IPR011335">
    <property type="entry name" value="Restrct_endonuc-II-like"/>
</dbReference>
<dbReference type="Pfam" id="PF18741">
    <property type="entry name" value="MTES_1575"/>
    <property type="match status" value="1"/>
</dbReference>
<feature type="domain" description="Restriction endonuclease type II-like" evidence="5">
    <location>
        <begin position="1171"/>
        <end position="1268"/>
    </location>
</feature>
<feature type="region of interest" description="Disordered" evidence="1">
    <location>
        <begin position="1276"/>
        <end position="1301"/>
    </location>
</feature>
<dbReference type="InterPro" id="IPR047187">
    <property type="entry name" value="SF1_C_Upf1"/>
</dbReference>
<dbReference type="InterPro" id="IPR021754">
    <property type="entry name" value="DUF3320"/>
</dbReference>
<dbReference type="Pfam" id="PF13195">
    <property type="entry name" value="DUF4011"/>
    <property type="match status" value="1"/>
</dbReference>
<evidence type="ECO:0000259" key="4">
    <source>
        <dbReference type="Pfam" id="PF13087"/>
    </source>
</evidence>
<dbReference type="InterPro" id="IPR045055">
    <property type="entry name" value="DNA2/NAM7-like"/>
</dbReference>
<dbReference type="EMBL" id="JAUSVK010000001">
    <property type="protein sequence ID" value="MDQ0392207.1"/>
    <property type="molecule type" value="Genomic_DNA"/>
</dbReference>
<evidence type="ECO:0008006" key="8">
    <source>
        <dbReference type="Google" id="ProtNLM"/>
    </source>
</evidence>
<name>A0ABU0FD05_9HYPH</name>
<dbReference type="PANTHER" id="PTHR10887">
    <property type="entry name" value="DNA2/NAM7 HELICASE FAMILY"/>
    <property type="match status" value="1"/>
</dbReference>
<dbReference type="PANTHER" id="PTHR10887:SF530">
    <property type="entry name" value="SUPERFAMILY I DNA HELICASES"/>
    <property type="match status" value="1"/>
</dbReference>
<dbReference type="Pfam" id="PF13086">
    <property type="entry name" value="AAA_11"/>
    <property type="match status" value="2"/>
</dbReference>
<dbReference type="InterPro" id="IPR025103">
    <property type="entry name" value="DUF4011"/>
</dbReference>
<accession>A0ABU0FD05</accession>
<proteinExistence type="predicted"/>
<feature type="compositionally biased region" description="Pro residues" evidence="1">
    <location>
        <begin position="1437"/>
        <end position="1479"/>
    </location>
</feature>
<dbReference type="SUPFAM" id="SSF52540">
    <property type="entry name" value="P-loop containing nucleoside triphosphate hydrolases"/>
    <property type="match status" value="1"/>
</dbReference>
<evidence type="ECO:0000313" key="6">
    <source>
        <dbReference type="EMBL" id="MDQ0392207.1"/>
    </source>
</evidence>
<evidence type="ECO:0000259" key="5">
    <source>
        <dbReference type="Pfam" id="PF18741"/>
    </source>
</evidence>
<dbReference type="InterPro" id="IPR049468">
    <property type="entry name" value="Restrct_endonuc-II-like_dom"/>
</dbReference>
<evidence type="ECO:0000256" key="1">
    <source>
        <dbReference type="SAM" id="MobiDB-lite"/>
    </source>
</evidence>
<feature type="region of interest" description="Disordered" evidence="1">
    <location>
        <begin position="1423"/>
        <end position="1507"/>
    </location>
</feature>
<dbReference type="CDD" id="cd18808">
    <property type="entry name" value="SF1_C_Upf1"/>
    <property type="match status" value="1"/>
</dbReference>
<feature type="compositionally biased region" description="Pro residues" evidence="1">
    <location>
        <begin position="1488"/>
        <end position="1499"/>
    </location>
</feature>
<feature type="compositionally biased region" description="Pro residues" evidence="1">
    <location>
        <begin position="1315"/>
        <end position="1332"/>
    </location>
</feature>
<dbReference type="Gene3D" id="3.40.50.300">
    <property type="entry name" value="P-loop containing nucleotide triphosphate hydrolases"/>
    <property type="match status" value="3"/>
</dbReference>
<dbReference type="InterPro" id="IPR027417">
    <property type="entry name" value="P-loop_NTPase"/>
</dbReference>
<dbReference type="Proteomes" id="UP001237448">
    <property type="component" value="Unassembled WGS sequence"/>
</dbReference>
<protein>
    <recommendedName>
        <fullName evidence="8">DUF3320 domain-containing protein</fullName>
    </recommendedName>
</protein>
<dbReference type="SUPFAM" id="SSF52980">
    <property type="entry name" value="Restriction endonuclease-like"/>
    <property type="match status" value="1"/>
</dbReference>
<feature type="domain" description="DUF3320" evidence="2">
    <location>
        <begin position="1601"/>
        <end position="1643"/>
    </location>
</feature>
<organism evidence="6 7">
    <name type="scientific">Labrys monachus</name>
    <dbReference type="NCBI Taxonomy" id="217067"/>
    <lineage>
        <taxon>Bacteria</taxon>
        <taxon>Pseudomonadati</taxon>
        <taxon>Pseudomonadota</taxon>
        <taxon>Alphaproteobacteria</taxon>
        <taxon>Hyphomicrobiales</taxon>
        <taxon>Xanthobacteraceae</taxon>
        <taxon>Labrys</taxon>
    </lineage>
</organism>
<feature type="domain" description="DNA2/NAM7 helicase helicase" evidence="3">
    <location>
        <begin position="859"/>
        <end position="898"/>
    </location>
</feature>